<feature type="compositionally biased region" description="Basic and acidic residues" evidence="7">
    <location>
        <begin position="425"/>
        <end position="446"/>
    </location>
</feature>
<dbReference type="Pfam" id="PF05971">
    <property type="entry name" value="Methyltransf_10"/>
    <property type="match status" value="1"/>
</dbReference>
<evidence type="ECO:0000256" key="4">
    <source>
        <dbReference type="ARBA" id="ARBA00022679"/>
    </source>
</evidence>
<dbReference type="Gene3D" id="3.40.50.150">
    <property type="entry name" value="Vaccinia Virus protein VP39"/>
    <property type="match status" value="1"/>
</dbReference>
<feature type="compositionally biased region" description="Basic and acidic residues" evidence="7">
    <location>
        <begin position="571"/>
        <end position="582"/>
    </location>
</feature>
<keyword evidence="9" id="KW-1185">Reference proteome</keyword>
<dbReference type="Proteomes" id="UP000678393">
    <property type="component" value="Unassembled WGS sequence"/>
</dbReference>
<feature type="binding site" evidence="6">
    <location>
        <position position="180"/>
    </location>
    <ligand>
        <name>S-adenosyl-L-methionine</name>
        <dbReference type="ChEBI" id="CHEBI:59789"/>
    </ligand>
</feature>
<evidence type="ECO:0000313" key="9">
    <source>
        <dbReference type="Proteomes" id="UP000678393"/>
    </source>
</evidence>
<dbReference type="GO" id="GO:0005634">
    <property type="term" value="C:nucleus"/>
    <property type="evidence" value="ECO:0007669"/>
    <property type="project" value="TreeGrafter"/>
</dbReference>
<dbReference type="PANTHER" id="PTHR13393">
    <property type="entry name" value="SAM-DEPENDENT METHYLTRANSFERASE"/>
    <property type="match status" value="1"/>
</dbReference>
<dbReference type="OrthoDB" id="514248at2759"/>
<dbReference type="PANTHER" id="PTHR13393:SF0">
    <property type="entry name" value="RNA N6-ADENOSINE-METHYLTRANSFERASE METTL16"/>
    <property type="match status" value="1"/>
</dbReference>
<feature type="region of interest" description="Disordered" evidence="7">
    <location>
        <begin position="538"/>
        <end position="582"/>
    </location>
</feature>
<keyword evidence="3" id="KW-0489">Methyltransferase</keyword>
<keyword evidence="4" id="KW-0808">Transferase</keyword>
<proteinExistence type="inferred from homology"/>
<name>A0A8S4ACH8_9EUPU</name>
<evidence type="ECO:0000256" key="5">
    <source>
        <dbReference type="ARBA" id="ARBA00022691"/>
    </source>
</evidence>
<evidence type="ECO:0000256" key="1">
    <source>
        <dbReference type="ARBA" id="ARBA00005878"/>
    </source>
</evidence>
<feature type="binding site" evidence="6">
    <location>
        <position position="82"/>
    </location>
    <ligand>
        <name>S-adenosyl-L-methionine</name>
        <dbReference type="ChEBI" id="CHEBI:59789"/>
    </ligand>
</feature>
<feature type="binding site" evidence="6">
    <location>
        <position position="128"/>
    </location>
    <ligand>
        <name>S-adenosyl-L-methionine</name>
        <dbReference type="ChEBI" id="CHEBI:59789"/>
    </ligand>
</feature>
<reference evidence="8" key="1">
    <citation type="submission" date="2021-04" db="EMBL/GenBank/DDBJ databases">
        <authorList>
            <consortium name="Molecular Ecology Group"/>
        </authorList>
    </citation>
    <scope>NUCLEOTIDE SEQUENCE</scope>
</reference>
<dbReference type="EC" id="2.1.1.346" evidence="2"/>
<evidence type="ECO:0000256" key="3">
    <source>
        <dbReference type="ARBA" id="ARBA00022603"/>
    </source>
</evidence>
<accession>A0A8S4ACH8</accession>
<dbReference type="AlphaFoldDB" id="A0A8S4ACH8"/>
<feature type="binding site" evidence="6">
    <location>
        <position position="105"/>
    </location>
    <ligand>
        <name>S-adenosyl-L-methionine</name>
        <dbReference type="ChEBI" id="CHEBI:59789"/>
    </ligand>
</feature>
<dbReference type="CDD" id="cd02440">
    <property type="entry name" value="AdoMet_MTases"/>
    <property type="match status" value="1"/>
</dbReference>
<dbReference type="SUPFAM" id="SSF53335">
    <property type="entry name" value="S-adenosyl-L-methionine-dependent methyltransferases"/>
    <property type="match status" value="1"/>
</dbReference>
<dbReference type="GO" id="GO:0120048">
    <property type="term" value="F:U6 snRNA (adenine-(43)-N(6))-methyltransferase activity"/>
    <property type="evidence" value="ECO:0007669"/>
    <property type="project" value="UniProtKB-EC"/>
</dbReference>
<feature type="compositionally biased region" description="Basic and acidic residues" evidence="7">
    <location>
        <begin position="455"/>
        <end position="479"/>
    </location>
</feature>
<feature type="compositionally biased region" description="Basic and acidic residues" evidence="7">
    <location>
        <begin position="393"/>
        <end position="418"/>
    </location>
</feature>
<dbReference type="InterPro" id="IPR010286">
    <property type="entry name" value="METTL16/RlmF"/>
</dbReference>
<evidence type="ECO:0000256" key="6">
    <source>
        <dbReference type="PIRSR" id="PIRSR037350-1"/>
    </source>
</evidence>
<sequence>MSLNKFMHPRNRYKNSKPSFLHLALKYPDFRAHTTQDASGKVILDFKNADALRALTTCLLKEDFGLSVELPADRLVPTLPLRLNYIHWLEDIVGTNENIWGIDVGTGASCVYPLLAAKMNKWHFLATEADPENVFYANKNVAANGFQEFIYVKKVSAEDILIAPLQTFTVRTQFDFCMCNPPFFADHMEAQAITNTRSADRPEASTLSTASPQECIAQGGEVGFVRQMIDESTVLRDKIRVFTSMVGKKSSLAPLKAELLHQKVAKYSTTEFCQGKTMRWGIAWTYDSSVTFPRSEFESRKEKPPIQYMVPKGAGGVDYKVHEVAAYLKQLLESVKVHCFQGKKAKSYTSITLTAAENTWCHQRRLRRQQMRTQQQEKAEHGTLVQNPAPKDSPVKNGEHVPVSSREDPSSKPSRPEDVLSIDNAHLDKDSDVKYDSDIQSRKRPAEQSVIDAAESFKRPRQDTAESEMTEKTEPERNEQTVTRSPEKTAPSDVSLIALDRDKLEATEPYSVESHNQPVETVPSDVSMTAVDGERFKATEPSSISGHIQPVVSSEQSSINGQNQPAVSSESKAEDGSADSSPKEYVLKCVMRLKRKDDQVQLELEYLGGQSRELMYQLFTFLKNKLTQSAK</sequence>
<feature type="region of interest" description="Disordered" evidence="7">
    <location>
        <begin position="367"/>
        <end position="519"/>
    </location>
</feature>
<dbReference type="PIRSF" id="PIRSF037350">
    <property type="entry name" value="Mtase_ZK1128_prd"/>
    <property type="match status" value="1"/>
</dbReference>
<comment type="similarity">
    <text evidence="1">Belongs to the methyltransferase superfamily. METTL16/RlmF family.</text>
</comment>
<dbReference type="EMBL" id="CAJHNH020008552">
    <property type="protein sequence ID" value="CAG5136646.1"/>
    <property type="molecule type" value="Genomic_DNA"/>
</dbReference>
<evidence type="ECO:0000313" key="8">
    <source>
        <dbReference type="EMBL" id="CAG5136646.1"/>
    </source>
</evidence>
<evidence type="ECO:0000256" key="2">
    <source>
        <dbReference type="ARBA" id="ARBA00012166"/>
    </source>
</evidence>
<dbReference type="GO" id="GO:0070475">
    <property type="term" value="P:rRNA base methylation"/>
    <property type="evidence" value="ECO:0007669"/>
    <property type="project" value="TreeGrafter"/>
</dbReference>
<evidence type="ECO:0000256" key="7">
    <source>
        <dbReference type="SAM" id="MobiDB-lite"/>
    </source>
</evidence>
<protein>
    <recommendedName>
        <fullName evidence="2">U6 snRNA m(6)A methyltransferase</fullName>
        <ecNumber evidence="2">2.1.1.346</ecNumber>
    </recommendedName>
</protein>
<gene>
    <name evidence="8" type="ORF">CUNI_LOCUS22204</name>
</gene>
<organism evidence="8 9">
    <name type="scientific">Candidula unifasciata</name>
    <dbReference type="NCBI Taxonomy" id="100452"/>
    <lineage>
        <taxon>Eukaryota</taxon>
        <taxon>Metazoa</taxon>
        <taxon>Spiralia</taxon>
        <taxon>Lophotrochozoa</taxon>
        <taxon>Mollusca</taxon>
        <taxon>Gastropoda</taxon>
        <taxon>Heterobranchia</taxon>
        <taxon>Euthyneura</taxon>
        <taxon>Panpulmonata</taxon>
        <taxon>Eupulmonata</taxon>
        <taxon>Stylommatophora</taxon>
        <taxon>Helicina</taxon>
        <taxon>Helicoidea</taxon>
        <taxon>Geomitridae</taxon>
        <taxon>Candidula</taxon>
    </lineage>
</organism>
<dbReference type="InterPro" id="IPR017182">
    <property type="entry name" value="METTL16/PsiM"/>
</dbReference>
<dbReference type="InterPro" id="IPR029063">
    <property type="entry name" value="SAM-dependent_MTases_sf"/>
</dbReference>
<keyword evidence="5 6" id="KW-0949">S-adenosyl-L-methionine</keyword>
<feature type="compositionally biased region" description="Polar residues" evidence="7">
    <location>
        <begin position="540"/>
        <end position="570"/>
    </location>
</feature>
<comment type="caution">
    <text evidence="8">The sequence shown here is derived from an EMBL/GenBank/DDBJ whole genome shotgun (WGS) entry which is preliminary data.</text>
</comment>